<evidence type="ECO:0000313" key="4">
    <source>
        <dbReference type="RefSeq" id="XP_016509625.1"/>
    </source>
</evidence>
<dbReference type="SMART" id="SM00271">
    <property type="entry name" value="DnaJ"/>
    <property type="match status" value="1"/>
</dbReference>
<dbReference type="PROSITE" id="PS50076">
    <property type="entry name" value="DNAJ_2"/>
    <property type="match status" value="1"/>
</dbReference>
<dbReference type="SUPFAM" id="SSF46565">
    <property type="entry name" value="Chaperone J-domain"/>
    <property type="match status" value="1"/>
</dbReference>
<proteinExistence type="predicted"/>
<evidence type="ECO:0000259" key="1">
    <source>
        <dbReference type="PROSITE" id="PS50076"/>
    </source>
</evidence>
<dbReference type="OrthoDB" id="376357at2759"/>
<organism evidence="3">
    <name type="scientific">Nicotiana tabacum</name>
    <name type="common">Common tobacco</name>
    <dbReference type="NCBI Taxonomy" id="4097"/>
    <lineage>
        <taxon>Eukaryota</taxon>
        <taxon>Viridiplantae</taxon>
        <taxon>Streptophyta</taxon>
        <taxon>Embryophyta</taxon>
        <taxon>Tracheophyta</taxon>
        <taxon>Spermatophyta</taxon>
        <taxon>Magnoliopsida</taxon>
        <taxon>eudicotyledons</taxon>
        <taxon>Gunneridae</taxon>
        <taxon>Pentapetalae</taxon>
        <taxon>asterids</taxon>
        <taxon>lamiids</taxon>
        <taxon>Solanales</taxon>
        <taxon>Solanaceae</taxon>
        <taxon>Nicotianoideae</taxon>
        <taxon>Nicotianeae</taxon>
        <taxon>Nicotiana</taxon>
    </lineage>
</organism>
<feature type="domain" description="J" evidence="1">
    <location>
        <begin position="1"/>
        <end position="61"/>
    </location>
</feature>
<dbReference type="InterPro" id="IPR036869">
    <property type="entry name" value="J_dom_sf"/>
</dbReference>
<dbReference type="PaxDb" id="4097-A0A1S4D8T9"/>
<dbReference type="AlphaFoldDB" id="A0A1S4D8T9"/>
<dbReference type="SMR" id="A0A1S4D8T9"/>
<dbReference type="Gene3D" id="1.10.287.110">
    <property type="entry name" value="DnaJ domain"/>
    <property type="match status" value="1"/>
</dbReference>
<accession>A0A1S4D8T9</accession>
<evidence type="ECO:0000313" key="2">
    <source>
        <dbReference type="RefSeq" id="XP_016509623.1"/>
    </source>
</evidence>
<dbReference type="RefSeq" id="XP_016509624.1">
    <property type="nucleotide sequence ID" value="XM_016654138.1"/>
</dbReference>
<dbReference type="Pfam" id="PF00226">
    <property type="entry name" value="DnaJ"/>
    <property type="match status" value="1"/>
</dbReference>
<dbReference type="CDD" id="cd06257">
    <property type="entry name" value="DnaJ"/>
    <property type="match status" value="1"/>
</dbReference>
<dbReference type="RefSeq" id="XP_016509623.1">
    <property type="nucleotide sequence ID" value="XM_016654137.1"/>
</dbReference>
<dbReference type="KEGG" id="nta:107827076"/>
<dbReference type="InterPro" id="IPR018253">
    <property type="entry name" value="DnaJ_domain_CS"/>
</dbReference>
<dbReference type="RefSeq" id="XP_016509625.1">
    <property type="nucleotide sequence ID" value="XM_016654139.1"/>
</dbReference>
<dbReference type="PROSITE" id="PS00636">
    <property type="entry name" value="DNAJ_1"/>
    <property type="match status" value="1"/>
</dbReference>
<dbReference type="PRINTS" id="PR00625">
    <property type="entry name" value="JDOMAIN"/>
</dbReference>
<name>A0A1S4D8T9_TOBAC</name>
<dbReference type="GO" id="GO:0005737">
    <property type="term" value="C:cytoplasm"/>
    <property type="evidence" value="ECO:0000318"/>
    <property type="project" value="GO_Central"/>
</dbReference>
<sequence>MIGVPNNASFADLKKSYRLLVLKYHPDVSKDSGADEVFKKIRLAYEVLSNESTRNQYDCALQHQYDNNSLLGGDWDYNFEYSNGVRTYRWADSKRNWRRQRYWEQYYPRENFSFYYEMSMSWKKKSLMKKKEVLS</sequence>
<reference evidence="2 3" key="1">
    <citation type="submission" date="2025-04" db="UniProtKB">
        <authorList>
            <consortium name="RefSeq"/>
        </authorList>
    </citation>
    <scope>IDENTIFICATION</scope>
</reference>
<dbReference type="PANTHER" id="PTHR43096:SF58">
    <property type="entry name" value="CHAPERONE DNAJ-DOMAIN SUPERFAMILY PROTEIN"/>
    <property type="match status" value="1"/>
</dbReference>
<protein>
    <submittedName>
        <fullName evidence="2 3">Chaperone protein DnaJ-like</fullName>
    </submittedName>
</protein>
<dbReference type="GO" id="GO:0051082">
    <property type="term" value="F:unfolded protein binding"/>
    <property type="evidence" value="ECO:0000318"/>
    <property type="project" value="GO_Central"/>
</dbReference>
<evidence type="ECO:0000313" key="3">
    <source>
        <dbReference type="RefSeq" id="XP_016509624.1"/>
    </source>
</evidence>
<dbReference type="InterPro" id="IPR001623">
    <property type="entry name" value="DnaJ_domain"/>
</dbReference>
<dbReference type="PANTHER" id="PTHR43096">
    <property type="entry name" value="DNAJ HOMOLOG 1, MITOCHONDRIAL-RELATED"/>
    <property type="match status" value="1"/>
</dbReference>
<dbReference type="STRING" id="4097.A0A1S4D8T9"/>
<gene>
    <name evidence="2 3 4" type="primary">LOC107827076</name>
</gene>
<dbReference type="GO" id="GO:0042026">
    <property type="term" value="P:protein refolding"/>
    <property type="evidence" value="ECO:0000318"/>
    <property type="project" value="GO_Central"/>
</dbReference>